<sequence length="376" mass="41924">MPHSPRSGDGGPEPYESPESGREGYCCAYEISKDAACSLLFPRYFSFTSTIWESPSLRCRPTCSGTLCVPSLLRRRRVIRWDLASSCNSSRLVNPELLGPQIRPVPSVDFLNFYKAVLERPVNWNSFTLGRIHGAGHSVRMGLTHPVDPPPAEIDLSSLNARDRRRIKEADKKVKDQISLIGRDKKNASSDGDDKIYRKTLFVDDRSLEGSKSMAVTINNAPPSTLAADNMIAATAKEEGLIGDSSFMKKRKAEELEPPLQGRPKSTRKDRTTPSNLSIPESAEAQDKNLDSGIVLKEPLSSRMLPPRRPRGNTSRARSSPSSGLVARASSQSDKEKIGNIFRCFHTRFGKKLSSFERWRDDIKKMYISHSFHSSQ</sequence>
<comment type="caution">
    <text evidence="2">The sequence shown here is derived from an EMBL/GenBank/DDBJ whole genome shotgun (WGS) entry which is preliminary data.</text>
</comment>
<dbReference type="OrthoDB" id="1750920at2759"/>
<evidence type="ECO:0000313" key="3">
    <source>
        <dbReference type="Proteomes" id="UP000694251"/>
    </source>
</evidence>
<evidence type="ECO:0000256" key="1">
    <source>
        <dbReference type="SAM" id="MobiDB-lite"/>
    </source>
</evidence>
<reference evidence="2 3" key="1">
    <citation type="submission" date="2020-12" db="EMBL/GenBank/DDBJ databases">
        <title>Concerted genomic and epigenomic changes stabilize Arabidopsis allopolyploids.</title>
        <authorList>
            <person name="Chen Z."/>
        </authorList>
    </citation>
    <scope>NUCLEOTIDE SEQUENCE [LARGE SCALE GENOMIC DNA]</scope>
    <source>
        <strain evidence="2">As9502</strain>
        <tissue evidence="2">Leaf</tissue>
    </source>
</reference>
<proteinExistence type="predicted"/>
<accession>A0A8T1XG12</accession>
<protein>
    <submittedName>
        <fullName evidence="2">Uncharacterized protein</fullName>
    </submittedName>
</protein>
<evidence type="ECO:0000313" key="2">
    <source>
        <dbReference type="EMBL" id="KAG7529569.1"/>
    </source>
</evidence>
<dbReference type="Proteomes" id="UP000694251">
    <property type="component" value="Unassembled WGS sequence"/>
</dbReference>
<feature type="non-terminal residue" evidence="2">
    <location>
        <position position="376"/>
    </location>
</feature>
<feature type="region of interest" description="Disordered" evidence="1">
    <location>
        <begin position="243"/>
        <end position="332"/>
    </location>
</feature>
<organism evidence="2 3">
    <name type="scientific">Arabidopsis suecica</name>
    <name type="common">Swedish thale-cress</name>
    <name type="synonym">Cardaminopsis suecica</name>
    <dbReference type="NCBI Taxonomy" id="45249"/>
    <lineage>
        <taxon>Eukaryota</taxon>
        <taxon>Viridiplantae</taxon>
        <taxon>Streptophyta</taxon>
        <taxon>Embryophyta</taxon>
        <taxon>Tracheophyta</taxon>
        <taxon>Spermatophyta</taxon>
        <taxon>Magnoliopsida</taxon>
        <taxon>eudicotyledons</taxon>
        <taxon>Gunneridae</taxon>
        <taxon>Pentapetalae</taxon>
        <taxon>rosids</taxon>
        <taxon>malvids</taxon>
        <taxon>Brassicales</taxon>
        <taxon>Brassicaceae</taxon>
        <taxon>Camelineae</taxon>
        <taxon>Arabidopsis</taxon>
    </lineage>
</organism>
<dbReference type="AlphaFoldDB" id="A0A8T1XG12"/>
<gene>
    <name evidence="2" type="ORF">ISN44_Un133g000040</name>
</gene>
<dbReference type="EMBL" id="JAEFBJ010000133">
    <property type="protein sequence ID" value="KAG7529569.1"/>
    <property type="molecule type" value="Genomic_DNA"/>
</dbReference>
<feature type="compositionally biased region" description="Polar residues" evidence="1">
    <location>
        <begin position="312"/>
        <end position="323"/>
    </location>
</feature>
<keyword evidence="3" id="KW-1185">Reference proteome</keyword>
<name>A0A8T1XG12_ARASU</name>